<evidence type="ECO:0000256" key="6">
    <source>
        <dbReference type="ARBA" id="ARBA00022692"/>
    </source>
</evidence>
<evidence type="ECO:0000256" key="9">
    <source>
        <dbReference type="ARBA" id="ARBA00023136"/>
    </source>
</evidence>
<dbReference type="PANTHER" id="PTHR35091:SF2">
    <property type="entry name" value="FLAGELLAR PROTEIN FLIL"/>
    <property type="match status" value="1"/>
</dbReference>
<evidence type="ECO:0000313" key="11">
    <source>
        <dbReference type="EMBL" id="AKC68793.1"/>
    </source>
</evidence>
<evidence type="ECO:0000256" key="5">
    <source>
        <dbReference type="ARBA" id="ARBA00022500"/>
    </source>
</evidence>
<reference evidence="11" key="1">
    <citation type="submission" date="2016-06" db="EMBL/GenBank/DDBJ databases">
        <title>Pandoraea oxalativorans DSM 23570 Genome Sequencing.</title>
        <authorList>
            <person name="Ee R."/>
            <person name="Lim Y.-L."/>
            <person name="Yong D."/>
            <person name="Yin W.-F."/>
            <person name="Chan K.-G."/>
        </authorList>
    </citation>
    <scope>NUCLEOTIDE SEQUENCE</scope>
    <source>
        <strain evidence="11">DSM 23570</strain>
    </source>
</reference>
<keyword evidence="5 10" id="KW-0145">Chemotaxis</keyword>
<proteinExistence type="inferred from homology"/>
<dbReference type="GO" id="GO:0009425">
    <property type="term" value="C:bacterial-type flagellum basal body"/>
    <property type="evidence" value="ECO:0007669"/>
    <property type="project" value="InterPro"/>
</dbReference>
<dbReference type="Pfam" id="PF03748">
    <property type="entry name" value="FliL"/>
    <property type="match status" value="1"/>
</dbReference>
<dbReference type="PATRIC" id="fig|573737.6.peg.1574"/>
<evidence type="ECO:0000256" key="1">
    <source>
        <dbReference type="ARBA" id="ARBA00002254"/>
    </source>
</evidence>
<keyword evidence="11" id="KW-0966">Cell projection</keyword>
<keyword evidence="12" id="KW-1185">Reference proteome</keyword>
<keyword evidence="8 10" id="KW-1133">Transmembrane helix</keyword>
<keyword evidence="6 10" id="KW-0812">Transmembrane</keyword>
<evidence type="ECO:0000256" key="3">
    <source>
        <dbReference type="ARBA" id="ARBA00008281"/>
    </source>
</evidence>
<keyword evidence="10" id="KW-0997">Cell inner membrane</keyword>
<comment type="subcellular location">
    <subcellularLocation>
        <location evidence="10">Cell inner membrane</location>
    </subcellularLocation>
    <subcellularLocation>
        <location evidence="2">Cell membrane</location>
        <topology evidence="2">Single-pass membrane protein</topology>
    </subcellularLocation>
</comment>
<keyword evidence="7 10" id="KW-0283">Flagellar rotation</keyword>
<dbReference type="EMBL" id="CP011253">
    <property type="protein sequence ID" value="AKC68793.1"/>
    <property type="molecule type" value="Genomic_DNA"/>
</dbReference>
<dbReference type="GO" id="GO:0006935">
    <property type="term" value="P:chemotaxis"/>
    <property type="evidence" value="ECO:0007669"/>
    <property type="project" value="UniProtKB-KW"/>
</dbReference>
<dbReference type="PANTHER" id="PTHR35091">
    <property type="entry name" value="FLAGELLAR PROTEIN FLIL"/>
    <property type="match status" value="1"/>
</dbReference>
<dbReference type="OrthoDB" id="5297029at2"/>
<protein>
    <recommendedName>
        <fullName evidence="10">Flagellar protein FliL</fullName>
    </recommendedName>
</protein>
<dbReference type="Proteomes" id="UP000035050">
    <property type="component" value="Chromosome"/>
</dbReference>
<accession>A0A0E3U5Q1</accession>
<dbReference type="HOGENOM" id="CLU_099018_0_1_4"/>
<sequence length="160" mass="16863">MANPAPTQAAAPSGGGMRKWILLIVAVALMAAAGAATAVYLLTGRSEVAKAPPPPPPPVFVGMDPFTVNLSGEDGERYLHIGLSLKVADAETQARITQHMPEVRSRVLLLLSSKQPQDLASIDGKRRLASEIRALVAQPFAANMPQQAVGDVLFTAFVIQ</sequence>
<keyword evidence="9 10" id="KW-0472">Membrane</keyword>
<evidence type="ECO:0000313" key="12">
    <source>
        <dbReference type="Proteomes" id="UP000035050"/>
    </source>
</evidence>
<dbReference type="InterPro" id="IPR005503">
    <property type="entry name" value="FliL"/>
</dbReference>
<name>A0A0E3U5Q1_9BURK</name>
<keyword evidence="11" id="KW-0969">Cilium</keyword>
<evidence type="ECO:0000256" key="10">
    <source>
        <dbReference type="RuleBase" id="RU364125"/>
    </source>
</evidence>
<keyword evidence="4" id="KW-1003">Cell membrane</keyword>
<dbReference type="AlphaFoldDB" id="A0A0E3U5Q1"/>
<comment type="function">
    <text evidence="1 10">Controls the rotational direction of flagella during chemotaxis.</text>
</comment>
<organism evidence="11 12">
    <name type="scientific">Pandoraea oxalativorans</name>
    <dbReference type="NCBI Taxonomy" id="573737"/>
    <lineage>
        <taxon>Bacteria</taxon>
        <taxon>Pseudomonadati</taxon>
        <taxon>Pseudomonadota</taxon>
        <taxon>Betaproteobacteria</taxon>
        <taxon>Burkholderiales</taxon>
        <taxon>Burkholderiaceae</taxon>
        <taxon>Pandoraea</taxon>
    </lineage>
</organism>
<dbReference type="KEGG" id="pox:MB84_03960"/>
<keyword evidence="11" id="KW-0282">Flagellum</keyword>
<dbReference type="GO" id="GO:0071978">
    <property type="term" value="P:bacterial-type flagellum-dependent swarming motility"/>
    <property type="evidence" value="ECO:0007669"/>
    <property type="project" value="TreeGrafter"/>
</dbReference>
<evidence type="ECO:0000256" key="4">
    <source>
        <dbReference type="ARBA" id="ARBA00022475"/>
    </source>
</evidence>
<gene>
    <name evidence="11" type="ORF">MB84_03960</name>
</gene>
<dbReference type="NCBIfam" id="NF005435">
    <property type="entry name" value="PRK07021.1"/>
    <property type="match status" value="1"/>
</dbReference>
<dbReference type="GO" id="GO:0005886">
    <property type="term" value="C:plasma membrane"/>
    <property type="evidence" value="ECO:0007669"/>
    <property type="project" value="UniProtKB-SubCell"/>
</dbReference>
<evidence type="ECO:0000256" key="2">
    <source>
        <dbReference type="ARBA" id="ARBA00004162"/>
    </source>
</evidence>
<evidence type="ECO:0000256" key="8">
    <source>
        <dbReference type="ARBA" id="ARBA00022989"/>
    </source>
</evidence>
<evidence type="ECO:0000256" key="7">
    <source>
        <dbReference type="ARBA" id="ARBA00022779"/>
    </source>
</evidence>
<feature type="transmembrane region" description="Helical" evidence="10">
    <location>
        <begin position="20"/>
        <end position="42"/>
    </location>
</feature>
<comment type="similarity">
    <text evidence="3 10">Belongs to the FliL family.</text>
</comment>